<keyword evidence="2" id="KW-1185">Reference proteome</keyword>
<organism evidence="1 2">
    <name type="scientific">Ohtaekwangia koreensis</name>
    <dbReference type="NCBI Taxonomy" id="688867"/>
    <lineage>
        <taxon>Bacteria</taxon>
        <taxon>Pseudomonadati</taxon>
        <taxon>Bacteroidota</taxon>
        <taxon>Cytophagia</taxon>
        <taxon>Cytophagales</taxon>
        <taxon>Fulvivirgaceae</taxon>
        <taxon>Ohtaekwangia</taxon>
    </lineage>
</organism>
<dbReference type="STRING" id="688867.SAMN05660236_4815"/>
<dbReference type="AlphaFoldDB" id="A0A1T5MA05"/>
<proteinExistence type="predicted"/>
<evidence type="ECO:0000313" key="2">
    <source>
        <dbReference type="Proteomes" id="UP000190961"/>
    </source>
</evidence>
<name>A0A1T5MA05_9BACT</name>
<dbReference type="EMBL" id="FUZU01000004">
    <property type="protein sequence ID" value="SKC85076.1"/>
    <property type="molecule type" value="Genomic_DNA"/>
</dbReference>
<evidence type="ECO:0000313" key="1">
    <source>
        <dbReference type="EMBL" id="SKC85076.1"/>
    </source>
</evidence>
<dbReference type="Proteomes" id="UP000190961">
    <property type="component" value="Unassembled WGS sequence"/>
</dbReference>
<gene>
    <name evidence="1" type="ORF">SAMN05660236_4815</name>
</gene>
<evidence type="ECO:0008006" key="3">
    <source>
        <dbReference type="Google" id="ProtNLM"/>
    </source>
</evidence>
<sequence length="60" mass="6654">MSHFVNTSRSTVVKHGLVIIVDISGFTKFVFETELIAGQNIVSDLLLSIINADKLNLKYC</sequence>
<accession>A0A1T5MA05</accession>
<protein>
    <recommendedName>
        <fullName evidence="3">Guanylate cyclase domain-containing protein</fullName>
    </recommendedName>
</protein>
<reference evidence="1 2" key="1">
    <citation type="submission" date="2017-02" db="EMBL/GenBank/DDBJ databases">
        <authorList>
            <person name="Peterson S.W."/>
        </authorList>
    </citation>
    <scope>NUCLEOTIDE SEQUENCE [LARGE SCALE GENOMIC DNA]</scope>
    <source>
        <strain evidence="1 2">DSM 25262</strain>
    </source>
</reference>